<name>A0A1X0Q946_9MICR</name>
<evidence type="ECO:0000313" key="1">
    <source>
        <dbReference type="EMBL" id="ORD96287.1"/>
    </source>
</evidence>
<gene>
    <name evidence="1" type="ORF">HERIO_1770</name>
</gene>
<accession>A0A1X0Q946</accession>
<comment type="caution">
    <text evidence="1">The sequence shown here is derived from an EMBL/GenBank/DDBJ whole genome shotgun (WGS) entry which is preliminary data.</text>
</comment>
<proteinExistence type="predicted"/>
<keyword evidence="2" id="KW-1185">Reference proteome</keyword>
<sequence length="105" mass="12201">MKEYNPSFINLKNSSNSGADFLSRVFTIIQKKDSSEKLIKNSYSLLNHPGSKRLFNTIRHIDPNITKAKVEYITSLCETYHLNINLTTKYGMLKGKFKSEILRKW</sequence>
<organism evidence="1 2">
    <name type="scientific">Hepatospora eriocheir</name>
    <dbReference type="NCBI Taxonomy" id="1081669"/>
    <lineage>
        <taxon>Eukaryota</taxon>
        <taxon>Fungi</taxon>
        <taxon>Fungi incertae sedis</taxon>
        <taxon>Microsporidia</taxon>
        <taxon>Hepatosporidae</taxon>
        <taxon>Hepatospora</taxon>
    </lineage>
</organism>
<reference evidence="1 2" key="1">
    <citation type="journal article" date="2017" name="Environ. Microbiol.">
        <title>Decay of the glycolytic pathway and adaptation to intranuclear parasitism within Enterocytozoonidae microsporidia.</title>
        <authorList>
            <person name="Wiredu Boakye D."/>
            <person name="Jaroenlak P."/>
            <person name="Prachumwat A."/>
            <person name="Williams T.A."/>
            <person name="Bateman K.S."/>
            <person name="Itsathitphaisarn O."/>
            <person name="Sritunyalucksana K."/>
            <person name="Paszkiewicz K.H."/>
            <person name="Moore K.A."/>
            <person name="Stentiford G.D."/>
            <person name="Williams B.A."/>
        </authorList>
    </citation>
    <scope>NUCLEOTIDE SEQUENCE [LARGE SCALE GENOMIC DNA]</scope>
    <source>
        <strain evidence="1 2">GB1</strain>
    </source>
</reference>
<dbReference type="Proteomes" id="UP000192356">
    <property type="component" value="Unassembled WGS sequence"/>
</dbReference>
<dbReference type="AlphaFoldDB" id="A0A1X0Q946"/>
<evidence type="ECO:0000313" key="2">
    <source>
        <dbReference type="Proteomes" id="UP000192356"/>
    </source>
</evidence>
<protein>
    <submittedName>
        <fullName evidence="1">Uncharacterized protein</fullName>
    </submittedName>
</protein>
<dbReference type="EMBL" id="LVKB01000104">
    <property type="protein sequence ID" value="ORD96287.1"/>
    <property type="molecule type" value="Genomic_DNA"/>
</dbReference>
<dbReference type="VEuPathDB" id="MicrosporidiaDB:HERIO_1770"/>